<accession>A0AC34PYE9</accession>
<evidence type="ECO:0000313" key="2">
    <source>
        <dbReference type="WBParaSite" id="JU765_v2.g11197.t1"/>
    </source>
</evidence>
<dbReference type="WBParaSite" id="JU765_v2.g11197.t1">
    <property type="protein sequence ID" value="JU765_v2.g11197.t1"/>
    <property type="gene ID" value="JU765_v2.g11197"/>
</dbReference>
<protein>
    <submittedName>
        <fullName evidence="2">G protein-coupled receptor</fullName>
    </submittedName>
</protein>
<dbReference type="Proteomes" id="UP000887576">
    <property type="component" value="Unplaced"/>
</dbReference>
<proteinExistence type="predicted"/>
<sequence length="173" mass="19668">MAHYVFVNGTACAINTAVFYRYLTAKQKDAQWFTNKIFLVFLVMIHVFTGLPMIIAHKTETSNDPLVHQRWIQKNVPKFSINIGHNGEKPRALTIVVLATLILHGICGVYFGLGGIRKYNQTLTKRFKEMQKELFAALFLQVLLPFVCLILPFLATTFSSITKNDQLSGKYQV</sequence>
<reference evidence="2" key="1">
    <citation type="submission" date="2022-11" db="UniProtKB">
        <authorList>
            <consortium name="WormBaseParasite"/>
        </authorList>
    </citation>
    <scope>IDENTIFICATION</scope>
</reference>
<name>A0AC34PYE9_9BILA</name>
<evidence type="ECO:0000313" key="1">
    <source>
        <dbReference type="Proteomes" id="UP000887576"/>
    </source>
</evidence>
<organism evidence="1 2">
    <name type="scientific">Panagrolaimus sp. JU765</name>
    <dbReference type="NCBI Taxonomy" id="591449"/>
    <lineage>
        <taxon>Eukaryota</taxon>
        <taxon>Metazoa</taxon>
        <taxon>Ecdysozoa</taxon>
        <taxon>Nematoda</taxon>
        <taxon>Chromadorea</taxon>
        <taxon>Rhabditida</taxon>
        <taxon>Tylenchina</taxon>
        <taxon>Panagrolaimomorpha</taxon>
        <taxon>Panagrolaimoidea</taxon>
        <taxon>Panagrolaimidae</taxon>
        <taxon>Panagrolaimus</taxon>
    </lineage>
</organism>